<proteinExistence type="predicted"/>
<dbReference type="EMBL" id="CP017075">
    <property type="protein sequence ID" value="AOR76310.1"/>
    <property type="molecule type" value="Genomic_DNA"/>
</dbReference>
<accession>A0A1D8A2L7</accession>
<sequence length="320" mass="34984">MQYQSSKGAVEISTMPLSYAKNALNKLSRTEPGRTAEIEALQAHVDKLTAEFEAAALAGGDDTNPRAVMGDNNPPAEEQVTIEPKWEAVQIHMDDLLVEAKNWADGVAIENQAQADAVASLRQRLQEATSLADDARKIEKAPIDLKVTEIQDRYNAYIAPMKNRKPGSVVKAAYALGNLLTPWLQKQEAEKLKRERLARAEADKATAAALEAHKEAAGSSDLGAIEEAAELMQHAEDAAAAARRVEREKVQAHGEVRAVSMRSYWRAEMIEGQGGAVVRHYIERHPDRFRAALKVLVDEDVAAGVRSIPGVNIIEDRKVA</sequence>
<dbReference type="AlphaFoldDB" id="A0A1D8A2L7"/>
<dbReference type="Proteomes" id="UP000094626">
    <property type="component" value="Chromosome"/>
</dbReference>
<protein>
    <submittedName>
        <fullName evidence="1">Uncharacterized protein</fullName>
    </submittedName>
</protein>
<evidence type="ECO:0000313" key="2">
    <source>
        <dbReference type="Proteomes" id="UP000094626"/>
    </source>
</evidence>
<name>A0A1D8A2L7_9SPHN</name>
<organism evidence="1 2">
    <name type="scientific">Novosphingobium resinovorum</name>
    <dbReference type="NCBI Taxonomy" id="158500"/>
    <lineage>
        <taxon>Bacteria</taxon>
        <taxon>Pseudomonadati</taxon>
        <taxon>Pseudomonadota</taxon>
        <taxon>Alphaproteobacteria</taxon>
        <taxon>Sphingomonadales</taxon>
        <taxon>Sphingomonadaceae</taxon>
        <taxon>Novosphingobium</taxon>
    </lineage>
</organism>
<evidence type="ECO:0000313" key="1">
    <source>
        <dbReference type="EMBL" id="AOR76310.1"/>
    </source>
</evidence>
<reference evidence="2" key="1">
    <citation type="journal article" date="2017" name="J. Biotechnol.">
        <title>Complete genome sequence of Novosphingobium resinovorum SA1, a versatile xenobiotic-degrading bacterium capable of utilizing sulfanilic acid.</title>
        <authorList>
            <person name="Hegedus B."/>
            <person name="Kos P.B."/>
            <person name="Balint B."/>
            <person name="Maroti G."/>
            <person name="Gan H.M."/>
            <person name="Perei K."/>
            <person name="Rakhely G."/>
        </authorList>
    </citation>
    <scope>NUCLEOTIDE SEQUENCE [LARGE SCALE GENOMIC DNA]</scope>
    <source>
        <strain evidence="2">SA1</strain>
    </source>
</reference>
<gene>
    <name evidence="1" type="ORF">BES08_05710</name>
</gene>
<dbReference type="KEGG" id="nre:BES08_05710"/>
<dbReference type="OrthoDB" id="7500285at2"/>
<dbReference type="RefSeq" id="WP_069707766.1">
    <property type="nucleotide sequence ID" value="NZ_CP017075.1"/>
</dbReference>
<keyword evidence="2" id="KW-1185">Reference proteome</keyword>